<keyword evidence="2" id="KW-1185">Reference proteome</keyword>
<evidence type="ECO:0000313" key="1">
    <source>
        <dbReference type="EMBL" id="KAH7073246.1"/>
    </source>
</evidence>
<sequence length="89" mass="9942">MSFLGAVTLLNSYMLLVRDDEIGRRILIKGDDGYGNLDANSLRFQFLVGFSGSERVVLFRSTCVGIRPPSDPESIQRVSCNDNFLLARK</sequence>
<reference evidence="1" key="1">
    <citation type="journal article" date="2021" name="Nat. Commun.">
        <title>Genetic determinants of endophytism in the Arabidopsis root mycobiome.</title>
        <authorList>
            <person name="Mesny F."/>
            <person name="Miyauchi S."/>
            <person name="Thiergart T."/>
            <person name="Pickel B."/>
            <person name="Atanasova L."/>
            <person name="Karlsson M."/>
            <person name="Huettel B."/>
            <person name="Barry K.W."/>
            <person name="Haridas S."/>
            <person name="Chen C."/>
            <person name="Bauer D."/>
            <person name="Andreopoulos W."/>
            <person name="Pangilinan J."/>
            <person name="LaButti K."/>
            <person name="Riley R."/>
            <person name="Lipzen A."/>
            <person name="Clum A."/>
            <person name="Drula E."/>
            <person name="Henrissat B."/>
            <person name="Kohler A."/>
            <person name="Grigoriev I.V."/>
            <person name="Martin F.M."/>
            <person name="Hacquard S."/>
        </authorList>
    </citation>
    <scope>NUCLEOTIDE SEQUENCE</scope>
    <source>
        <strain evidence="1">MPI-SDFR-AT-0120</strain>
    </source>
</reference>
<organism evidence="1 2">
    <name type="scientific">Paraphoma chrysanthemicola</name>
    <dbReference type="NCBI Taxonomy" id="798071"/>
    <lineage>
        <taxon>Eukaryota</taxon>
        <taxon>Fungi</taxon>
        <taxon>Dikarya</taxon>
        <taxon>Ascomycota</taxon>
        <taxon>Pezizomycotina</taxon>
        <taxon>Dothideomycetes</taxon>
        <taxon>Pleosporomycetidae</taxon>
        <taxon>Pleosporales</taxon>
        <taxon>Pleosporineae</taxon>
        <taxon>Phaeosphaeriaceae</taxon>
        <taxon>Paraphoma</taxon>
    </lineage>
</organism>
<dbReference type="AlphaFoldDB" id="A0A8K0VT92"/>
<protein>
    <submittedName>
        <fullName evidence="1">Uncharacterized protein</fullName>
    </submittedName>
</protein>
<gene>
    <name evidence="1" type="ORF">FB567DRAFT_564111</name>
</gene>
<dbReference type="EMBL" id="JAGMVJ010000022">
    <property type="protein sequence ID" value="KAH7073246.1"/>
    <property type="molecule type" value="Genomic_DNA"/>
</dbReference>
<dbReference type="Proteomes" id="UP000813461">
    <property type="component" value="Unassembled WGS sequence"/>
</dbReference>
<accession>A0A8K0VT92</accession>
<name>A0A8K0VT92_9PLEO</name>
<evidence type="ECO:0000313" key="2">
    <source>
        <dbReference type="Proteomes" id="UP000813461"/>
    </source>
</evidence>
<proteinExistence type="predicted"/>
<comment type="caution">
    <text evidence="1">The sequence shown here is derived from an EMBL/GenBank/DDBJ whole genome shotgun (WGS) entry which is preliminary data.</text>
</comment>
<dbReference type="OrthoDB" id="3700556at2759"/>